<keyword evidence="2" id="KW-1185">Reference proteome</keyword>
<dbReference type="Proteomes" id="UP000548476">
    <property type="component" value="Unassembled WGS sequence"/>
</dbReference>
<proteinExistence type="predicted"/>
<evidence type="ECO:0000313" key="1">
    <source>
        <dbReference type="EMBL" id="MBB6035305.1"/>
    </source>
</evidence>
<dbReference type="AlphaFoldDB" id="A0A841FHT9"/>
<comment type="caution">
    <text evidence="1">The sequence shown here is derived from an EMBL/GenBank/DDBJ whole genome shotgun (WGS) entry which is preliminary data.</text>
</comment>
<reference evidence="1 2" key="1">
    <citation type="submission" date="2020-08" db="EMBL/GenBank/DDBJ databases">
        <title>Genomic Encyclopedia of Type Strains, Phase IV (KMG-IV): sequencing the most valuable type-strain genomes for metagenomic binning, comparative biology and taxonomic classification.</title>
        <authorList>
            <person name="Goeker M."/>
        </authorList>
    </citation>
    <scope>NUCLEOTIDE SEQUENCE [LARGE SCALE GENOMIC DNA]</scope>
    <source>
        <strain evidence="1 2">YIM 65646</strain>
    </source>
</reference>
<name>A0A841FHT9_9ACTN</name>
<dbReference type="SUPFAM" id="SSF53474">
    <property type="entry name" value="alpha/beta-Hydrolases"/>
    <property type="match status" value="1"/>
</dbReference>
<evidence type="ECO:0000313" key="2">
    <source>
        <dbReference type="Proteomes" id="UP000548476"/>
    </source>
</evidence>
<protein>
    <recommendedName>
        <fullName evidence="3">Alpha/beta hydrolase</fullName>
    </recommendedName>
</protein>
<dbReference type="InterPro" id="IPR029058">
    <property type="entry name" value="AB_hydrolase_fold"/>
</dbReference>
<dbReference type="EMBL" id="JACHGT010000006">
    <property type="protein sequence ID" value="MBB6035305.1"/>
    <property type="molecule type" value="Genomic_DNA"/>
</dbReference>
<gene>
    <name evidence="1" type="ORF">HNR73_003162</name>
</gene>
<accession>A0A841FHT9</accession>
<organism evidence="1 2">
    <name type="scientific">Phytomonospora endophytica</name>
    <dbReference type="NCBI Taxonomy" id="714109"/>
    <lineage>
        <taxon>Bacteria</taxon>
        <taxon>Bacillati</taxon>
        <taxon>Actinomycetota</taxon>
        <taxon>Actinomycetes</taxon>
        <taxon>Micromonosporales</taxon>
        <taxon>Micromonosporaceae</taxon>
        <taxon>Phytomonospora</taxon>
    </lineage>
</organism>
<sequence>MTTMRHWDGDPHRRLVIAPGVGYNPDAPLIWYPRLAALNAGWSVTDLFWPPEGDAIGYVTDGVAAALDEKPATTTVLLAKSLGTLAMSTAAERGVSGVWLTPLVAGDGPLQEHVRAHVPGLLGPQLHIGGTGDPTWDRARIPGRHAVLEIPGADHSLHLPADVFGTMDAARAVTERVVSFMDTVAHGTATA</sequence>
<dbReference type="RefSeq" id="WP_184788152.1">
    <property type="nucleotide sequence ID" value="NZ_BONT01000004.1"/>
</dbReference>
<evidence type="ECO:0008006" key="3">
    <source>
        <dbReference type="Google" id="ProtNLM"/>
    </source>
</evidence>